<sequence>MMLHEKDMIAVSTNSTPSKSSNSSIDAKDSIIPADNVKLEHPNTQEIDKSTSTQIKLEEACTGDGEKIIAPSNTSSPYYTPNSTVLNNASALPVNGKHVMLPAFLSKTFEIFNLPEFTDMCGWNATGDTIIVRHLEAFVATVLPRFFKHRNFPSFVRQLNLYGFHKTVLDSKRLEFQHPYFKRNRPDLLPLIKRKVSTPNAPIISQQASHPTAIAQNTRLESHREVSDNLLREMKLLRQRSENLEKRLRELEIDNANILLPQIVRSDNLKMWKHLESAKDKQLIMQEKMKKIMWVLFQIYRGKQGSIPKLSSKDTSSYSEDYLNSSNVLGPKEFRDVLRFLAMDEPPLLPHSPSDAMGISKASTSRKRKFIEVGPDQDDFDFRMDKAVDFLANEPQNKLPDYLFASLVNPELTNLPSSKTTLSLFTPMDTTLRKEKSSSDGSNSDPNEMNDTDETNAFNDTHSSPSLLSDSEVHGTSVPGADEPTLSSPIPPTATNSTSANMMDSTDRSESLNFIDEELPLLEDSDSYAFGDREEQVMKRLEDFESSLLDEYDVNCLDTLLQHIKQSSSEKITNTEDLSNEIVSR</sequence>
<dbReference type="AlphaFoldDB" id="A0A024G2Z8"/>
<dbReference type="FunFam" id="1.10.10.10:FF:000334">
    <property type="entry name" value="Heat shock factor protein 2"/>
    <property type="match status" value="1"/>
</dbReference>
<dbReference type="GO" id="GO:0005634">
    <property type="term" value="C:nucleus"/>
    <property type="evidence" value="ECO:0007669"/>
    <property type="project" value="UniProtKB-SubCell"/>
</dbReference>
<keyword evidence="3" id="KW-0539">Nucleus</keyword>
<dbReference type="PANTHER" id="PTHR10015">
    <property type="entry name" value="HEAT SHOCK TRANSCRIPTION FACTOR"/>
    <property type="match status" value="1"/>
</dbReference>
<keyword evidence="9" id="KW-1185">Reference proteome</keyword>
<dbReference type="SMART" id="SM00415">
    <property type="entry name" value="HSF"/>
    <property type="match status" value="1"/>
</dbReference>
<keyword evidence="5" id="KW-0175">Coiled coil</keyword>
<dbReference type="Gene3D" id="1.10.10.10">
    <property type="entry name" value="Winged helix-like DNA-binding domain superfamily/Winged helix DNA-binding domain"/>
    <property type="match status" value="1"/>
</dbReference>
<feature type="coiled-coil region" evidence="5">
    <location>
        <begin position="220"/>
        <end position="254"/>
    </location>
</feature>
<feature type="compositionally biased region" description="Polar residues" evidence="6">
    <location>
        <begin position="485"/>
        <end position="504"/>
    </location>
</feature>
<dbReference type="Pfam" id="PF00447">
    <property type="entry name" value="HSF_DNA-bind"/>
    <property type="match status" value="1"/>
</dbReference>
<proteinExistence type="inferred from homology"/>
<evidence type="ECO:0000256" key="3">
    <source>
        <dbReference type="ARBA" id="ARBA00023242"/>
    </source>
</evidence>
<evidence type="ECO:0000256" key="6">
    <source>
        <dbReference type="SAM" id="MobiDB-lite"/>
    </source>
</evidence>
<comment type="subcellular location">
    <subcellularLocation>
        <location evidence="1">Nucleus</location>
    </subcellularLocation>
</comment>
<reference evidence="8 9" key="1">
    <citation type="submission" date="2012-05" db="EMBL/GenBank/DDBJ databases">
        <title>Recombination and specialization in a pathogen metapopulation.</title>
        <authorList>
            <person name="Gardiner A."/>
            <person name="Kemen E."/>
            <person name="Schultz-Larsen T."/>
            <person name="MacLean D."/>
            <person name="Van Oosterhout C."/>
            <person name="Jones J.D.G."/>
        </authorList>
    </citation>
    <scope>NUCLEOTIDE SEQUENCE [LARGE SCALE GENOMIC DNA]</scope>
    <source>
        <strain evidence="8 9">Ac Nc2</strain>
    </source>
</reference>
<gene>
    <name evidence="8" type="ORF">BN9_014780</name>
</gene>
<keyword evidence="2" id="KW-0238">DNA-binding</keyword>
<dbReference type="InterPro" id="IPR036388">
    <property type="entry name" value="WH-like_DNA-bd_sf"/>
</dbReference>
<comment type="similarity">
    <text evidence="4">Belongs to the HSF family.</text>
</comment>
<dbReference type="EMBL" id="CAIX01000011">
    <property type="protein sequence ID" value="CCI40694.1"/>
    <property type="molecule type" value="Genomic_DNA"/>
</dbReference>
<evidence type="ECO:0000313" key="9">
    <source>
        <dbReference type="Proteomes" id="UP000053237"/>
    </source>
</evidence>
<dbReference type="InterPro" id="IPR000232">
    <property type="entry name" value="HSF_DNA-bd"/>
</dbReference>
<comment type="caution">
    <text evidence="8">The sequence shown here is derived from an EMBL/GenBank/DDBJ whole genome shotgun (WGS) entry which is preliminary data.</text>
</comment>
<feature type="compositionally biased region" description="Polar residues" evidence="6">
    <location>
        <begin position="415"/>
        <end position="424"/>
    </location>
</feature>
<dbReference type="GO" id="GO:0043565">
    <property type="term" value="F:sequence-specific DNA binding"/>
    <property type="evidence" value="ECO:0007669"/>
    <property type="project" value="InterPro"/>
</dbReference>
<dbReference type="PRINTS" id="PR00056">
    <property type="entry name" value="HSFDOMAIN"/>
</dbReference>
<feature type="compositionally biased region" description="Low complexity" evidence="6">
    <location>
        <begin position="12"/>
        <end position="24"/>
    </location>
</feature>
<organism evidence="8 9">
    <name type="scientific">Albugo candida</name>
    <dbReference type="NCBI Taxonomy" id="65357"/>
    <lineage>
        <taxon>Eukaryota</taxon>
        <taxon>Sar</taxon>
        <taxon>Stramenopiles</taxon>
        <taxon>Oomycota</taxon>
        <taxon>Peronosporomycetes</taxon>
        <taxon>Albuginales</taxon>
        <taxon>Albuginaceae</taxon>
        <taxon>Albugo</taxon>
    </lineage>
</organism>
<feature type="compositionally biased region" description="Polar residues" evidence="6">
    <location>
        <begin position="455"/>
        <end position="469"/>
    </location>
</feature>
<dbReference type="OrthoDB" id="60033at2759"/>
<evidence type="ECO:0000313" key="8">
    <source>
        <dbReference type="EMBL" id="CCI40694.1"/>
    </source>
</evidence>
<name>A0A024G2Z8_9STRA</name>
<evidence type="ECO:0000256" key="2">
    <source>
        <dbReference type="ARBA" id="ARBA00023125"/>
    </source>
</evidence>
<dbReference type="InterPro" id="IPR036390">
    <property type="entry name" value="WH_DNA-bd_sf"/>
</dbReference>
<feature type="region of interest" description="Disordered" evidence="6">
    <location>
        <begin position="415"/>
        <end position="509"/>
    </location>
</feature>
<dbReference type="GO" id="GO:0003700">
    <property type="term" value="F:DNA-binding transcription factor activity"/>
    <property type="evidence" value="ECO:0007669"/>
    <property type="project" value="InterPro"/>
</dbReference>
<dbReference type="SUPFAM" id="SSF46785">
    <property type="entry name" value="Winged helix' DNA-binding domain"/>
    <property type="match status" value="1"/>
</dbReference>
<evidence type="ECO:0000256" key="1">
    <source>
        <dbReference type="ARBA" id="ARBA00004123"/>
    </source>
</evidence>
<dbReference type="PANTHER" id="PTHR10015:SF206">
    <property type="entry name" value="HSF-TYPE DNA-BINDING DOMAIN-CONTAINING PROTEIN"/>
    <property type="match status" value="1"/>
</dbReference>
<evidence type="ECO:0000256" key="4">
    <source>
        <dbReference type="RuleBase" id="RU004020"/>
    </source>
</evidence>
<dbReference type="InParanoid" id="A0A024G2Z8"/>
<evidence type="ECO:0000256" key="5">
    <source>
        <dbReference type="SAM" id="Coils"/>
    </source>
</evidence>
<accession>A0A024G2Z8</accession>
<feature type="domain" description="HSF-type DNA-binding" evidence="7">
    <location>
        <begin position="100"/>
        <end position="195"/>
    </location>
</feature>
<dbReference type="STRING" id="65357.A0A024G2Z8"/>
<protein>
    <recommendedName>
        <fullName evidence="7">HSF-type DNA-binding domain-containing protein</fullName>
    </recommendedName>
</protein>
<evidence type="ECO:0000259" key="7">
    <source>
        <dbReference type="SMART" id="SM00415"/>
    </source>
</evidence>
<feature type="region of interest" description="Disordered" evidence="6">
    <location>
        <begin position="1"/>
        <end position="27"/>
    </location>
</feature>
<dbReference type="Proteomes" id="UP000053237">
    <property type="component" value="Unassembled WGS sequence"/>
</dbReference>